<evidence type="ECO:0000313" key="2">
    <source>
        <dbReference type="Proteomes" id="UP000321204"/>
    </source>
</evidence>
<keyword evidence="2" id="KW-1185">Reference proteome</keyword>
<dbReference type="OrthoDB" id="9807923at2"/>
<dbReference type="SUPFAM" id="SSF55961">
    <property type="entry name" value="Bet v1-like"/>
    <property type="match status" value="1"/>
</dbReference>
<evidence type="ECO:0000313" key="1">
    <source>
        <dbReference type="EMBL" id="QEC55407.1"/>
    </source>
</evidence>
<dbReference type="RefSeq" id="WP_146784034.1">
    <property type="nucleotide sequence ID" value="NZ_BAABIO010000002.1"/>
</dbReference>
<dbReference type="EMBL" id="CP042433">
    <property type="protein sequence ID" value="QEC55407.1"/>
    <property type="molecule type" value="Genomic_DNA"/>
</dbReference>
<proteinExistence type="predicted"/>
<dbReference type="InterPro" id="IPR019587">
    <property type="entry name" value="Polyketide_cyclase/dehydratase"/>
</dbReference>
<dbReference type="CDD" id="cd07818">
    <property type="entry name" value="SRPBCC_1"/>
    <property type="match status" value="1"/>
</dbReference>
<protein>
    <submittedName>
        <fullName evidence="1">SRPBCC family protein</fullName>
    </submittedName>
</protein>
<organism evidence="1 2">
    <name type="scientific">Flavisolibacter ginsenosidimutans</name>
    <dbReference type="NCBI Taxonomy" id="661481"/>
    <lineage>
        <taxon>Bacteria</taxon>
        <taxon>Pseudomonadati</taxon>
        <taxon>Bacteroidota</taxon>
        <taxon>Chitinophagia</taxon>
        <taxon>Chitinophagales</taxon>
        <taxon>Chitinophagaceae</taxon>
        <taxon>Flavisolibacter</taxon>
    </lineage>
</organism>
<name>A0A5B8UFH0_9BACT</name>
<accession>A0A5B8UFH0</accession>
<dbReference type="Gene3D" id="3.30.530.20">
    <property type="match status" value="1"/>
</dbReference>
<dbReference type="AlphaFoldDB" id="A0A5B8UFH0"/>
<dbReference type="KEGG" id="fgg:FSB75_05640"/>
<dbReference type="Pfam" id="PF10604">
    <property type="entry name" value="Polyketide_cyc2"/>
    <property type="match status" value="1"/>
</dbReference>
<reference evidence="1 2" key="1">
    <citation type="journal article" date="2015" name="Int. J. Syst. Evol. Microbiol.">
        <title>Flavisolibacter ginsenosidimutans sp. nov., with ginsenoside-converting activity isolated from soil used for cultivating ginseng.</title>
        <authorList>
            <person name="Zhao Y."/>
            <person name="Liu Q."/>
            <person name="Kang M.S."/>
            <person name="Jin F."/>
            <person name="Yu H."/>
            <person name="Im W.T."/>
        </authorList>
    </citation>
    <scope>NUCLEOTIDE SEQUENCE [LARGE SCALE GENOMIC DNA]</scope>
    <source>
        <strain evidence="1 2">Gsoil 636</strain>
    </source>
</reference>
<dbReference type="InterPro" id="IPR023393">
    <property type="entry name" value="START-like_dom_sf"/>
</dbReference>
<gene>
    <name evidence="1" type="ORF">FSB75_05640</name>
</gene>
<dbReference type="Proteomes" id="UP000321204">
    <property type="component" value="Chromosome"/>
</dbReference>
<sequence>MKILKRIGLFLLGLIALILITALFVKKDLHAEREVVINKSKADVFNYVKYLKNQNDYSKWAGMDPAMKKEFRGTDGTVGFVSAWESKNKNVGKGEQKIAALKEGERIDYEIHFIKPMESMATSYMITEPVSENQTKVRWGFDSKMTYPFNVMRLFMDMDKMIGDDFNTGLSNLKSKLEK</sequence>